<accession>A0ABU1F3G2</accession>
<gene>
    <name evidence="2" type="ORF">RGD00_01100</name>
</gene>
<dbReference type="SUPFAM" id="SSF48264">
    <property type="entry name" value="Cytochrome P450"/>
    <property type="match status" value="1"/>
</dbReference>
<dbReference type="EMBL" id="JAVKPH010000001">
    <property type="protein sequence ID" value="MDR5651188.1"/>
    <property type="molecule type" value="Genomic_DNA"/>
</dbReference>
<name>A0ABU1F3G2_9RHOB</name>
<protein>
    <submittedName>
        <fullName evidence="2">Cytochrome P450</fullName>
    </submittedName>
</protein>
<dbReference type="InterPro" id="IPR036396">
    <property type="entry name" value="Cyt_P450_sf"/>
</dbReference>
<keyword evidence="3" id="KW-1185">Reference proteome</keyword>
<dbReference type="RefSeq" id="WP_310455256.1">
    <property type="nucleotide sequence ID" value="NZ_JAVKPH010000001.1"/>
</dbReference>
<comment type="caution">
    <text evidence="2">The sequence shown here is derived from an EMBL/GenBank/DDBJ whole genome shotgun (WGS) entry which is preliminary data.</text>
</comment>
<reference evidence="2 3" key="1">
    <citation type="submission" date="2023-09" db="EMBL/GenBank/DDBJ databases">
        <title>Xinfangfangia sedmenti sp. nov., isolated the sedment.</title>
        <authorList>
            <person name="Xu L."/>
        </authorList>
    </citation>
    <scope>NUCLEOTIDE SEQUENCE [LARGE SCALE GENOMIC DNA]</scope>
    <source>
        <strain evidence="2 3">LG-4</strain>
    </source>
</reference>
<sequence>MSAVTEASTTLDADLLDPPDFDWDPWALGNMLDPYPMHHALRELAPVVWLPKYEAYAVARHEETRQVMTDYSRFMTGAGTSYQDIRKPGKFRIPSRLQEVDPPKHTQIRGVVTRAMSPLVIRRMRGFFEERAERVAADLVGKGQFDGVNDLAISYVISAFPDAVGVKLEREAALAIAEMRFNQSCPHNELYDPAMKGAEPYMEWYDAACQRDAVVPGSIADLLFEAEERGELEEGVASNIVRSFVGGGVDSTFSAISHTLHRLALNPDAFQAVKADPKKTRNAFEEAIRMDHPFQYSWRTTTGDTHLSGYRLKGDTKVTMFMGAANRDPRKWENPERYDINRVVVGEYLGFGMADHQCAGQMIARMEADSILTALVRRIKSMELTATATIRPVSQMRMLGTLPLRVVAE</sequence>
<evidence type="ECO:0000313" key="3">
    <source>
        <dbReference type="Proteomes" id="UP001247754"/>
    </source>
</evidence>
<comment type="similarity">
    <text evidence="1">Belongs to the cytochrome P450 family.</text>
</comment>
<evidence type="ECO:0000313" key="2">
    <source>
        <dbReference type="EMBL" id="MDR5651188.1"/>
    </source>
</evidence>
<dbReference type="PRINTS" id="PR00359">
    <property type="entry name" value="BP450"/>
</dbReference>
<dbReference type="InterPro" id="IPR002397">
    <property type="entry name" value="Cyt_P450_B"/>
</dbReference>
<dbReference type="Pfam" id="PF00067">
    <property type="entry name" value="p450"/>
    <property type="match status" value="1"/>
</dbReference>
<evidence type="ECO:0000256" key="1">
    <source>
        <dbReference type="ARBA" id="ARBA00010617"/>
    </source>
</evidence>
<dbReference type="Gene3D" id="1.10.630.10">
    <property type="entry name" value="Cytochrome P450"/>
    <property type="match status" value="1"/>
</dbReference>
<organism evidence="2 3">
    <name type="scientific">Ruixingdingia sedimenti</name>
    <dbReference type="NCBI Taxonomy" id="3073604"/>
    <lineage>
        <taxon>Bacteria</taxon>
        <taxon>Pseudomonadati</taxon>
        <taxon>Pseudomonadota</taxon>
        <taxon>Alphaproteobacteria</taxon>
        <taxon>Rhodobacterales</taxon>
        <taxon>Paracoccaceae</taxon>
        <taxon>Ruixingdingia</taxon>
    </lineage>
</organism>
<dbReference type="PANTHER" id="PTHR46696">
    <property type="entry name" value="P450, PUTATIVE (EUROFUNG)-RELATED"/>
    <property type="match status" value="1"/>
</dbReference>
<proteinExistence type="inferred from homology"/>
<dbReference type="Proteomes" id="UP001247754">
    <property type="component" value="Unassembled WGS sequence"/>
</dbReference>
<dbReference type="PANTHER" id="PTHR46696:SF1">
    <property type="entry name" value="CYTOCHROME P450 YJIB-RELATED"/>
    <property type="match status" value="1"/>
</dbReference>
<dbReference type="InterPro" id="IPR001128">
    <property type="entry name" value="Cyt_P450"/>
</dbReference>